<evidence type="ECO:0000256" key="6">
    <source>
        <dbReference type="ARBA" id="ARBA00023163"/>
    </source>
</evidence>
<evidence type="ECO:0000256" key="1">
    <source>
        <dbReference type="ARBA" id="ARBA00018672"/>
    </source>
</evidence>
<keyword evidence="5 9" id="KW-0238">DNA-binding</keyword>
<dbReference type="FunFam" id="3.40.50.2300:FF:000001">
    <property type="entry name" value="DNA-binding response regulator PhoB"/>
    <property type="match status" value="1"/>
</dbReference>
<dbReference type="InterPro" id="IPR001789">
    <property type="entry name" value="Sig_transdc_resp-reg_receiver"/>
</dbReference>
<dbReference type="Pfam" id="PF00486">
    <property type="entry name" value="Trans_reg_C"/>
    <property type="match status" value="1"/>
</dbReference>
<organism evidence="12 13">
    <name type="scientific">Caldicoprobacter faecalis</name>
    <dbReference type="NCBI Taxonomy" id="937334"/>
    <lineage>
        <taxon>Bacteria</taxon>
        <taxon>Bacillati</taxon>
        <taxon>Bacillota</taxon>
        <taxon>Clostridia</taxon>
        <taxon>Caldicoprobacterales</taxon>
        <taxon>Caldicoprobacteraceae</taxon>
        <taxon>Caldicoprobacter</taxon>
    </lineage>
</organism>
<dbReference type="GO" id="GO:0006355">
    <property type="term" value="P:regulation of DNA-templated transcription"/>
    <property type="evidence" value="ECO:0007669"/>
    <property type="project" value="InterPro"/>
</dbReference>
<dbReference type="PANTHER" id="PTHR48111">
    <property type="entry name" value="REGULATOR OF RPOS"/>
    <property type="match status" value="1"/>
</dbReference>
<evidence type="ECO:0000256" key="7">
    <source>
        <dbReference type="ARBA" id="ARBA00024867"/>
    </source>
</evidence>
<dbReference type="RefSeq" id="WP_092282323.1">
    <property type="nucleotide sequence ID" value="NZ_FOXR01000012.1"/>
</dbReference>
<dbReference type="Gene3D" id="3.40.50.2300">
    <property type="match status" value="1"/>
</dbReference>
<evidence type="ECO:0000256" key="3">
    <source>
        <dbReference type="ARBA" id="ARBA00023012"/>
    </source>
</evidence>
<keyword evidence="2 8" id="KW-0597">Phosphoprotein</keyword>
<evidence type="ECO:0000313" key="12">
    <source>
        <dbReference type="EMBL" id="SFQ10784.1"/>
    </source>
</evidence>
<evidence type="ECO:0000256" key="4">
    <source>
        <dbReference type="ARBA" id="ARBA00023015"/>
    </source>
</evidence>
<dbReference type="STRING" id="937334.SAMN05444406_11263"/>
<dbReference type="PROSITE" id="PS51755">
    <property type="entry name" value="OMPR_PHOB"/>
    <property type="match status" value="1"/>
</dbReference>
<dbReference type="Proteomes" id="UP000198577">
    <property type="component" value="Unassembled WGS sequence"/>
</dbReference>
<sequence>MHRETVLVVDDEKEIAELVRDYLELDGFNVILAFDGQEALEKYDKHQPDVAILDIMLPKLDGMEVCKAIRAKSAIPIIMLSAKKSDADKILGLGLGADDYVTKPFSPKELVARVKAQLRRYRQFTYAPRKAEVLSFHDLLIDLNGHTVYVEGRPVSLSTKEFEILRFLALHPNQVFTREEIFKHVWGYNEYGDINTVTVHISKIREKIEKDPSNPVYIQTVWGVGYKFTGGDT</sequence>
<evidence type="ECO:0000259" key="10">
    <source>
        <dbReference type="PROSITE" id="PS50110"/>
    </source>
</evidence>
<keyword evidence="4" id="KW-0805">Transcription regulation</keyword>
<dbReference type="Pfam" id="PF00072">
    <property type="entry name" value="Response_reg"/>
    <property type="match status" value="1"/>
</dbReference>
<dbReference type="Gene3D" id="1.10.10.10">
    <property type="entry name" value="Winged helix-like DNA-binding domain superfamily/Winged helix DNA-binding domain"/>
    <property type="match status" value="1"/>
</dbReference>
<dbReference type="EMBL" id="FOXR01000012">
    <property type="protein sequence ID" value="SFQ10784.1"/>
    <property type="molecule type" value="Genomic_DNA"/>
</dbReference>
<comment type="function">
    <text evidence="7">May play the central regulatory role in sporulation. It may be an element of the effector pathway responsible for the activation of sporulation genes in response to nutritional stress. Spo0A may act in concert with spo0H (a sigma factor) to control the expression of some genes that are critical to the sporulation process.</text>
</comment>
<feature type="domain" description="OmpR/PhoB-type" evidence="11">
    <location>
        <begin position="131"/>
        <end position="230"/>
    </location>
</feature>
<keyword evidence="13" id="KW-1185">Reference proteome</keyword>
<dbReference type="SMART" id="SM00448">
    <property type="entry name" value="REC"/>
    <property type="match status" value="1"/>
</dbReference>
<proteinExistence type="predicted"/>
<dbReference type="OrthoDB" id="9790442at2"/>
<evidence type="ECO:0000256" key="8">
    <source>
        <dbReference type="PROSITE-ProRule" id="PRU00169"/>
    </source>
</evidence>
<dbReference type="GO" id="GO:0005829">
    <property type="term" value="C:cytosol"/>
    <property type="evidence" value="ECO:0007669"/>
    <property type="project" value="TreeGrafter"/>
</dbReference>
<dbReference type="AlphaFoldDB" id="A0A1I5VT57"/>
<dbReference type="PROSITE" id="PS50110">
    <property type="entry name" value="RESPONSE_REGULATORY"/>
    <property type="match status" value="1"/>
</dbReference>
<dbReference type="InterPro" id="IPR011006">
    <property type="entry name" value="CheY-like_superfamily"/>
</dbReference>
<keyword evidence="6" id="KW-0804">Transcription</keyword>
<feature type="DNA-binding region" description="OmpR/PhoB-type" evidence="9">
    <location>
        <begin position="131"/>
        <end position="230"/>
    </location>
</feature>
<accession>A0A1I5VT57</accession>
<dbReference type="InterPro" id="IPR001867">
    <property type="entry name" value="OmpR/PhoB-type_DNA-bd"/>
</dbReference>
<dbReference type="PANTHER" id="PTHR48111:SF40">
    <property type="entry name" value="PHOSPHATE REGULON TRANSCRIPTIONAL REGULATORY PROTEIN PHOB"/>
    <property type="match status" value="1"/>
</dbReference>
<dbReference type="SMART" id="SM00862">
    <property type="entry name" value="Trans_reg_C"/>
    <property type="match status" value="1"/>
</dbReference>
<gene>
    <name evidence="12" type="ORF">SAMN05444406_11263</name>
</gene>
<feature type="modified residue" description="4-aspartylphosphate" evidence="8">
    <location>
        <position position="54"/>
    </location>
</feature>
<evidence type="ECO:0000313" key="13">
    <source>
        <dbReference type="Proteomes" id="UP000198577"/>
    </source>
</evidence>
<evidence type="ECO:0000256" key="2">
    <source>
        <dbReference type="ARBA" id="ARBA00022553"/>
    </source>
</evidence>
<dbReference type="CDD" id="cd00383">
    <property type="entry name" value="trans_reg_C"/>
    <property type="match status" value="1"/>
</dbReference>
<dbReference type="GO" id="GO:0032993">
    <property type="term" value="C:protein-DNA complex"/>
    <property type="evidence" value="ECO:0007669"/>
    <property type="project" value="TreeGrafter"/>
</dbReference>
<dbReference type="GO" id="GO:0000976">
    <property type="term" value="F:transcription cis-regulatory region binding"/>
    <property type="evidence" value="ECO:0007669"/>
    <property type="project" value="TreeGrafter"/>
</dbReference>
<evidence type="ECO:0000256" key="5">
    <source>
        <dbReference type="ARBA" id="ARBA00023125"/>
    </source>
</evidence>
<evidence type="ECO:0000259" key="11">
    <source>
        <dbReference type="PROSITE" id="PS51755"/>
    </source>
</evidence>
<dbReference type="SUPFAM" id="SSF52172">
    <property type="entry name" value="CheY-like"/>
    <property type="match status" value="1"/>
</dbReference>
<dbReference type="InterPro" id="IPR036388">
    <property type="entry name" value="WH-like_DNA-bd_sf"/>
</dbReference>
<keyword evidence="3" id="KW-0902">Two-component regulatory system</keyword>
<name>A0A1I5VT57_9FIRM</name>
<reference evidence="12 13" key="1">
    <citation type="submission" date="2016-10" db="EMBL/GenBank/DDBJ databases">
        <authorList>
            <person name="de Groot N.N."/>
        </authorList>
    </citation>
    <scope>NUCLEOTIDE SEQUENCE [LARGE SCALE GENOMIC DNA]</scope>
    <source>
        <strain evidence="12 13">DSM 20678</strain>
    </source>
</reference>
<dbReference type="GO" id="GO:0000156">
    <property type="term" value="F:phosphorelay response regulator activity"/>
    <property type="evidence" value="ECO:0007669"/>
    <property type="project" value="TreeGrafter"/>
</dbReference>
<dbReference type="Gene3D" id="6.10.250.690">
    <property type="match status" value="1"/>
</dbReference>
<dbReference type="InterPro" id="IPR039420">
    <property type="entry name" value="WalR-like"/>
</dbReference>
<evidence type="ECO:0000256" key="9">
    <source>
        <dbReference type="PROSITE-ProRule" id="PRU01091"/>
    </source>
</evidence>
<protein>
    <recommendedName>
        <fullName evidence="1">Stage 0 sporulation protein A homolog</fullName>
    </recommendedName>
</protein>
<feature type="domain" description="Response regulatory" evidence="10">
    <location>
        <begin position="5"/>
        <end position="118"/>
    </location>
</feature>
<dbReference type="FunFam" id="1.10.10.10:FF:000018">
    <property type="entry name" value="DNA-binding response regulator ResD"/>
    <property type="match status" value="1"/>
</dbReference>